<evidence type="ECO:0000256" key="3">
    <source>
        <dbReference type="ARBA" id="ARBA00022475"/>
    </source>
</evidence>
<dbReference type="AlphaFoldDB" id="A0A3A8A794"/>
<dbReference type="SUPFAM" id="SSF161098">
    <property type="entry name" value="MetI-like"/>
    <property type="match status" value="2"/>
</dbReference>
<evidence type="ECO:0000256" key="5">
    <source>
        <dbReference type="ARBA" id="ARBA00022692"/>
    </source>
</evidence>
<feature type="transmembrane region" description="Helical" evidence="8">
    <location>
        <begin position="401"/>
        <end position="422"/>
    </location>
</feature>
<dbReference type="GO" id="GO:0055085">
    <property type="term" value="P:transmembrane transport"/>
    <property type="evidence" value="ECO:0007669"/>
    <property type="project" value="InterPro"/>
</dbReference>
<feature type="domain" description="ABC transmembrane type-1" evidence="9">
    <location>
        <begin position="35"/>
        <end position="243"/>
    </location>
</feature>
<keyword evidence="7 8" id="KW-0472">Membrane</keyword>
<evidence type="ECO:0000256" key="4">
    <source>
        <dbReference type="ARBA" id="ARBA00022519"/>
    </source>
</evidence>
<comment type="caution">
    <text evidence="10">The sequence shown here is derived from an EMBL/GenBank/DDBJ whole genome shotgun (WGS) entry which is preliminary data.</text>
</comment>
<dbReference type="PROSITE" id="PS50928">
    <property type="entry name" value="ABC_TM1"/>
    <property type="match status" value="2"/>
</dbReference>
<feature type="domain" description="ABC transmembrane type-1" evidence="9">
    <location>
        <begin position="329"/>
        <end position="526"/>
    </location>
</feature>
<evidence type="ECO:0000313" key="11">
    <source>
        <dbReference type="Proteomes" id="UP000246132"/>
    </source>
</evidence>
<keyword evidence="11" id="KW-1185">Reference proteome</keyword>
<evidence type="ECO:0000313" key="10">
    <source>
        <dbReference type="EMBL" id="RKF06132.1"/>
    </source>
</evidence>
<evidence type="ECO:0000256" key="6">
    <source>
        <dbReference type="ARBA" id="ARBA00022989"/>
    </source>
</evidence>
<proteinExistence type="inferred from homology"/>
<dbReference type="PANTHER" id="PTHR43357:SF3">
    <property type="entry name" value="FE(3+)-TRANSPORT SYSTEM PERMEASE PROTEIN FBPB 2"/>
    <property type="match status" value="1"/>
</dbReference>
<comment type="subcellular location">
    <subcellularLocation>
        <location evidence="1">Cell inner membrane</location>
        <topology evidence="1">Multi-pass membrane protein</topology>
    </subcellularLocation>
    <subcellularLocation>
        <location evidence="8">Cell membrane</location>
        <topology evidence="8">Multi-pass membrane protein</topology>
    </subcellularLocation>
</comment>
<keyword evidence="6 8" id="KW-1133">Transmembrane helix</keyword>
<feature type="transmembrane region" description="Helical" evidence="8">
    <location>
        <begin position="70"/>
        <end position="93"/>
    </location>
</feature>
<reference evidence="10 11" key="1">
    <citation type="journal article" date="2018" name="Int. J. Syst. Bacteriol.">
        <title>Oceaniradius stylonemae gen. nov., sp. nov., isolated from a red alga, Stylonema cornu-cervi.</title>
        <authorList>
            <person name="Jeong S."/>
        </authorList>
    </citation>
    <scope>NUCLEOTIDE SEQUENCE [LARGE SCALE GENOMIC DNA]</scope>
    <source>
        <strain evidence="10 11">StC1</strain>
    </source>
</reference>
<keyword evidence="5 8" id="KW-0812">Transmembrane</keyword>
<dbReference type="InterPro" id="IPR035906">
    <property type="entry name" value="MetI-like_sf"/>
</dbReference>
<evidence type="ECO:0000256" key="1">
    <source>
        <dbReference type="ARBA" id="ARBA00004429"/>
    </source>
</evidence>
<dbReference type="CDD" id="cd06261">
    <property type="entry name" value="TM_PBP2"/>
    <property type="match status" value="2"/>
</dbReference>
<feature type="transmembrane region" description="Helical" evidence="8">
    <location>
        <begin position="375"/>
        <end position="395"/>
    </location>
</feature>
<feature type="transmembrane region" description="Helical" evidence="8">
    <location>
        <begin position="221"/>
        <end position="242"/>
    </location>
</feature>
<feature type="transmembrane region" description="Helical" evidence="8">
    <location>
        <begin position="507"/>
        <end position="526"/>
    </location>
</feature>
<protein>
    <submittedName>
        <fullName evidence="10">Iron ABC transporter permease</fullName>
    </submittedName>
</protein>
<dbReference type="EMBL" id="QFWV02000008">
    <property type="protein sequence ID" value="RKF06132.1"/>
    <property type="molecule type" value="Genomic_DNA"/>
</dbReference>
<dbReference type="GO" id="GO:0005886">
    <property type="term" value="C:plasma membrane"/>
    <property type="evidence" value="ECO:0007669"/>
    <property type="project" value="UniProtKB-SubCell"/>
</dbReference>
<gene>
    <name evidence="10" type="ORF">DEM25_014660</name>
</gene>
<evidence type="ECO:0000259" key="9">
    <source>
        <dbReference type="PROSITE" id="PS50928"/>
    </source>
</evidence>
<evidence type="ECO:0000256" key="7">
    <source>
        <dbReference type="ARBA" id="ARBA00023136"/>
    </source>
</evidence>
<feature type="transmembrane region" description="Helical" evidence="8">
    <location>
        <begin position="275"/>
        <end position="298"/>
    </location>
</feature>
<accession>A0A3A8A794</accession>
<evidence type="ECO:0000256" key="8">
    <source>
        <dbReference type="RuleBase" id="RU363032"/>
    </source>
</evidence>
<feature type="transmembrane region" description="Helical" evidence="8">
    <location>
        <begin position="334"/>
        <end position="354"/>
    </location>
</feature>
<feature type="transmembrane region" description="Helical" evidence="8">
    <location>
        <begin position="42"/>
        <end position="63"/>
    </location>
</feature>
<dbReference type="Gene3D" id="1.10.3720.10">
    <property type="entry name" value="MetI-like"/>
    <property type="match status" value="2"/>
</dbReference>
<dbReference type="PANTHER" id="PTHR43357">
    <property type="entry name" value="INNER MEMBRANE ABC TRANSPORTER PERMEASE PROTEIN YDCV"/>
    <property type="match status" value="1"/>
</dbReference>
<comment type="similarity">
    <text evidence="8">Belongs to the binding-protein-dependent transport system permease family.</text>
</comment>
<dbReference type="Pfam" id="PF00528">
    <property type="entry name" value="BPD_transp_1"/>
    <property type="match status" value="2"/>
</dbReference>
<sequence length="542" mass="57080">MPLALLARAGLTLDGAVTLQPILDALDSRSVPRALINSLDSAFFSGLIALVLGTMIALVIGLTDVRAKGIFTFLLLIPMMVPPHVTAIAWIQAMGPSSPLLQMLGIAPEPGSTHPLYSRGGVIALLSIQHMPLVFLVVLAALRALPREMIEAARIAGARPLAVLRRIVLPLLAPILISAFALAFVSALGNFGIPALLGIPARYTTLPVLLWQRLASFGPDVLTSVAAIAALLAAIAIAIIAVQMTLLARTRSPLIGPPQPPLAIRLGAQRPLVETLLALLVAATLVLPVVALTTTALIPTYGVPFNLTTITFANFAEVLFRQQVTLRAFANSTLVAGLAGLMLAVIAMAVGHFLNARQKGYRRAGTALATLAETTYAIPGLVISIAFILAFIRPIPVIDVSIYNTLIIIGLAYVCAFLSIALKPVTAACAQLDPALDEAARISGARFFMRMRRIFAPLIAPAAASGAILVFLTAYNEITVSALLWSTGNETIGTTIYNYEDGGYTTLAAAMSAVTVVATIALMVALDRFGKRLPPGVVPWRI</sequence>
<keyword evidence="3" id="KW-1003">Cell membrane</keyword>
<dbReference type="OrthoDB" id="27542at2"/>
<keyword evidence="4" id="KW-0997">Cell inner membrane</keyword>
<name>A0A3A8A794_9HYPH</name>
<feature type="transmembrane region" description="Helical" evidence="8">
    <location>
        <begin position="167"/>
        <end position="188"/>
    </location>
</feature>
<feature type="transmembrane region" description="Helical" evidence="8">
    <location>
        <begin position="122"/>
        <end position="146"/>
    </location>
</feature>
<evidence type="ECO:0000256" key="2">
    <source>
        <dbReference type="ARBA" id="ARBA00022448"/>
    </source>
</evidence>
<dbReference type="InterPro" id="IPR000515">
    <property type="entry name" value="MetI-like"/>
</dbReference>
<dbReference type="Proteomes" id="UP000246132">
    <property type="component" value="Unassembled WGS sequence"/>
</dbReference>
<feature type="transmembrane region" description="Helical" evidence="8">
    <location>
        <begin position="454"/>
        <end position="475"/>
    </location>
</feature>
<keyword evidence="2 8" id="KW-0813">Transport</keyword>
<organism evidence="10 11">
    <name type="scientific">Oceaniradius stylonematis</name>
    <dbReference type="NCBI Taxonomy" id="2184161"/>
    <lineage>
        <taxon>Bacteria</taxon>
        <taxon>Pseudomonadati</taxon>
        <taxon>Pseudomonadota</taxon>
        <taxon>Alphaproteobacteria</taxon>
        <taxon>Hyphomicrobiales</taxon>
        <taxon>Ahrensiaceae</taxon>
        <taxon>Oceaniradius</taxon>
    </lineage>
</organism>